<evidence type="ECO:0000313" key="11">
    <source>
        <dbReference type="EMBL" id="KWK77907.1"/>
    </source>
</evidence>
<name>A0A125JV21_9BURK</name>
<dbReference type="Pfam" id="PF03023">
    <property type="entry name" value="MurJ"/>
    <property type="match status" value="1"/>
</dbReference>
<keyword evidence="4" id="KW-0133">Cell shape</keyword>
<accession>A0A125JV21</accession>
<evidence type="ECO:0000256" key="1">
    <source>
        <dbReference type="ARBA" id="ARBA00004651"/>
    </source>
</evidence>
<evidence type="ECO:0000256" key="5">
    <source>
        <dbReference type="ARBA" id="ARBA00022984"/>
    </source>
</evidence>
<comment type="similarity">
    <text evidence="9">Belongs to the MurJ/MviN family.</text>
</comment>
<dbReference type="PANTHER" id="PTHR43486">
    <property type="entry name" value="LIPID II FLIPPASE MURJ-RELATED"/>
    <property type="match status" value="1"/>
</dbReference>
<evidence type="ECO:0008006" key="13">
    <source>
        <dbReference type="Google" id="ProtNLM"/>
    </source>
</evidence>
<keyword evidence="3 10" id="KW-0812">Transmembrane</keyword>
<dbReference type="AlphaFoldDB" id="A0A125JV21"/>
<protein>
    <recommendedName>
        <fullName evidence="13">Virulence factor MVIN family protein</fullName>
    </recommendedName>
</protein>
<feature type="transmembrane region" description="Helical" evidence="10">
    <location>
        <begin position="104"/>
        <end position="126"/>
    </location>
</feature>
<feature type="transmembrane region" description="Helical" evidence="10">
    <location>
        <begin position="395"/>
        <end position="414"/>
    </location>
</feature>
<dbReference type="GO" id="GO:0008360">
    <property type="term" value="P:regulation of cell shape"/>
    <property type="evidence" value="ECO:0007669"/>
    <property type="project" value="UniProtKB-KW"/>
</dbReference>
<dbReference type="PRINTS" id="PR01806">
    <property type="entry name" value="VIRFACTRMVIN"/>
</dbReference>
<keyword evidence="6 10" id="KW-1133">Transmembrane helix</keyword>
<feature type="transmembrane region" description="Helical" evidence="10">
    <location>
        <begin position="21"/>
        <end position="42"/>
    </location>
</feature>
<evidence type="ECO:0000256" key="7">
    <source>
        <dbReference type="ARBA" id="ARBA00023136"/>
    </source>
</evidence>
<proteinExistence type="inferred from homology"/>
<keyword evidence="5" id="KW-0573">Peptidoglycan synthesis</keyword>
<keyword evidence="7 10" id="KW-0472">Membrane</keyword>
<evidence type="ECO:0000256" key="10">
    <source>
        <dbReference type="SAM" id="Phobius"/>
    </source>
</evidence>
<dbReference type="PANTHER" id="PTHR43486:SF1">
    <property type="entry name" value="LIPID II FLIPPASE MURJ-RELATED"/>
    <property type="match status" value="1"/>
</dbReference>
<organism evidence="11 12">
    <name type="scientific">Burkholderia ubonensis</name>
    <dbReference type="NCBI Taxonomy" id="101571"/>
    <lineage>
        <taxon>Bacteria</taxon>
        <taxon>Pseudomonadati</taxon>
        <taxon>Pseudomonadota</taxon>
        <taxon>Betaproteobacteria</taxon>
        <taxon>Burkholderiales</taxon>
        <taxon>Burkholderiaceae</taxon>
        <taxon>Burkholderia</taxon>
        <taxon>Burkholderia cepacia complex</taxon>
    </lineage>
</organism>
<feature type="transmembrane region" description="Helical" evidence="10">
    <location>
        <begin position="420"/>
        <end position="444"/>
    </location>
</feature>
<feature type="transmembrane region" description="Helical" evidence="10">
    <location>
        <begin position="366"/>
        <end position="388"/>
    </location>
</feature>
<gene>
    <name evidence="11" type="ORF">WM16_10385</name>
</gene>
<feature type="transmembrane region" description="Helical" evidence="10">
    <location>
        <begin position="325"/>
        <end position="346"/>
    </location>
</feature>
<evidence type="ECO:0000256" key="9">
    <source>
        <dbReference type="ARBA" id="ARBA00061532"/>
    </source>
</evidence>
<dbReference type="GO" id="GO:0005886">
    <property type="term" value="C:plasma membrane"/>
    <property type="evidence" value="ECO:0007669"/>
    <property type="project" value="UniProtKB-SubCell"/>
</dbReference>
<evidence type="ECO:0000313" key="12">
    <source>
        <dbReference type="Proteomes" id="UP000065504"/>
    </source>
</evidence>
<comment type="function">
    <text evidence="8">Involved in peptidoglycan biosynthesis. Transports lipid-linked peptidoglycan precursors from the inner to the outer leaflet of the cytoplasmic membrane.</text>
</comment>
<reference evidence="11 12" key="1">
    <citation type="submission" date="2015-11" db="EMBL/GenBank/DDBJ databases">
        <title>Expanding the genomic diversity of Burkholderia species for the development of highly accurate diagnostics.</title>
        <authorList>
            <person name="Sahl J."/>
            <person name="Keim P."/>
            <person name="Wagner D."/>
        </authorList>
    </citation>
    <scope>NUCLEOTIDE SEQUENCE [LARGE SCALE GENOMIC DNA]</scope>
    <source>
        <strain evidence="11 12">MSMB782WGS</strain>
    </source>
</reference>
<sequence>MIAQIAAWRSRLFRLHPDHLRIARGAIWVSTFVLLGKAAAALREMAIAYHYGISPVVDAYQLTFSLITFLPAAFVVGLQIMLVPTLVGLRTRPVGEQARFLGELQMVALVFGSVCATVLLVAWPWLLGLFERNLSGETREMSRVMMMTMSPIGILMMTICVFAARLQARERHINTLLEALPAVVVLLFLGVSQQGNSPAPLMWGTTIGFLLQAAWLGTLARATDGVQTRFFFSLRSPQWSRNHRTVGMFMLGQLVLSLAVPLDQYFVAGLGDGAIATLSYAGRLITLLEGVGAMAIGRATLPVFSDIQSSGEPARAREMALKWSFLMLGVGVLVTAIVWPLAPSLIKLIFQHGAFTDADTATVAHLVRWSLVKLPFYFAQLVLLQLFASEGRLKALAGMAIACFIVKALANVVLIRWFGIIGIVLASAASAASAFAFHLLIMGWDRHVRTATRSGKRKS</sequence>
<evidence type="ECO:0000256" key="8">
    <source>
        <dbReference type="ARBA" id="ARBA00060041"/>
    </source>
</evidence>
<dbReference type="EMBL" id="LPLU01000058">
    <property type="protein sequence ID" value="KWK77907.1"/>
    <property type="molecule type" value="Genomic_DNA"/>
</dbReference>
<comment type="caution">
    <text evidence="11">The sequence shown here is derived from an EMBL/GenBank/DDBJ whole genome shotgun (WGS) entry which is preliminary data.</text>
</comment>
<feature type="transmembrane region" description="Helical" evidence="10">
    <location>
        <begin position="176"/>
        <end position="195"/>
    </location>
</feature>
<feature type="transmembrane region" description="Helical" evidence="10">
    <location>
        <begin position="201"/>
        <end position="222"/>
    </location>
</feature>
<dbReference type="Proteomes" id="UP000065504">
    <property type="component" value="Unassembled WGS sequence"/>
</dbReference>
<evidence type="ECO:0000256" key="3">
    <source>
        <dbReference type="ARBA" id="ARBA00022692"/>
    </source>
</evidence>
<feature type="transmembrane region" description="Helical" evidence="10">
    <location>
        <begin position="146"/>
        <end position="164"/>
    </location>
</feature>
<evidence type="ECO:0000256" key="6">
    <source>
        <dbReference type="ARBA" id="ARBA00022989"/>
    </source>
</evidence>
<dbReference type="RefSeq" id="WP_060234278.1">
    <property type="nucleotide sequence ID" value="NZ_LPLU01000058.1"/>
</dbReference>
<keyword evidence="2" id="KW-1003">Cell membrane</keyword>
<dbReference type="InterPro" id="IPR004268">
    <property type="entry name" value="MurJ"/>
</dbReference>
<evidence type="ECO:0000256" key="2">
    <source>
        <dbReference type="ARBA" id="ARBA00022475"/>
    </source>
</evidence>
<feature type="transmembrane region" description="Helical" evidence="10">
    <location>
        <begin position="62"/>
        <end position="83"/>
    </location>
</feature>
<evidence type="ECO:0000256" key="4">
    <source>
        <dbReference type="ARBA" id="ARBA00022960"/>
    </source>
</evidence>
<dbReference type="GO" id="GO:0009252">
    <property type="term" value="P:peptidoglycan biosynthetic process"/>
    <property type="evidence" value="ECO:0007669"/>
    <property type="project" value="UniProtKB-KW"/>
</dbReference>
<comment type="subcellular location">
    <subcellularLocation>
        <location evidence="1">Cell membrane</location>
        <topology evidence="1">Multi-pass membrane protein</topology>
    </subcellularLocation>
</comment>